<proteinExistence type="predicted"/>
<evidence type="ECO:0000313" key="2">
    <source>
        <dbReference type="Proteomes" id="UP001150904"/>
    </source>
</evidence>
<dbReference type="GeneID" id="83181652"/>
<evidence type="ECO:0000313" key="1">
    <source>
        <dbReference type="EMBL" id="KAJ5198172.1"/>
    </source>
</evidence>
<dbReference type="Proteomes" id="UP001150904">
    <property type="component" value="Unassembled WGS sequence"/>
</dbReference>
<dbReference type="RefSeq" id="XP_058306600.1">
    <property type="nucleotide sequence ID" value="XM_058454351.1"/>
</dbReference>
<accession>A0A9W9MF97</accession>
<gene>
    <name evidence="1" type="ORF">N7498_007289</name>
</gene>
<dbReference type="EMBL" id="JAPQKR010000014">
    <property type="protein sequence ID" value="KAJ5198172.1"/>
    <property type="molecule type" value="Genomic_DNA"/>
</dbReference>
<keyword evidence="2" id="KW-1185">Reference proteome</keyword>
<reference evidence="1" key="2">
    <citation type="journal article" date="2023" name="IMA Fungus">
        <title>Comparative genomic study of the Penicillium genus elucidates a diverse pangenome and 15 lateral gene transfer events.</title>
        <authorList>
            <person name="Petersen C."/>
            <person name="Sorensen T."/>
            <person name="Nielsen M.R."/>
            <person name="Sondergaard T.E."/>
            <person name="Sorensen J.L."/>
            <person name="Fitzpatrick D.A."/>
            <person name="Frisvad J.C."/>
            <person name="Nielsen K.L."/>
        </authorList>
    </citation>
    <scope>NUCLEOTIDE SEQUENCE</scope>
    <source>
        <strain evidence="1">IBT 15544</strain>
    </source>
</reference>
<sequence>MERVEVVKGDPGSPLTREDLKSKVTLLSKHGKLTDMEAVHRTTERVWRLEGEQDARGFACS</sequence>
<reference evidence="1" key="1">
    <citation type="submission" date="2022-12" db="EMBL/GenBank/DDBJ databases">
        <authorList>
            <person name="Petersen C."/>
        </authorList>
    </citation>
    <scope>NUCLEOTIDE SEQUENCE</scope>
    <source>
        <strain evidence="1">IBT 15544</strain>
    </source>
</reference>
<protein>
    <submittedName>
        <fullName evidence="1">Uncharacterized protein</fullName>
    </submittedName>
</protein>
<dbReference type="AlphaFoldDB" id="A0A9W9MF97"/>
<comment type="caution">
    <text evidence="1">The sequence shown here is derived from an EMBL/GenBank/DDBJ whole genome shotgun (WGS) entry which is preliminary data.</text>
</comment>
<name>A0A9W9MF97_9EURO</name>
<organism evidence="1 2">
    <name type="scientific">Penicillium cinerascens</name>
    <dbReference type="NCBI Taxonomy" id="70096"/>
    <lineage>
        <taxon>Eukaryota</taxon>
        <taxon>Fungi</taxon>
        <taxon>Dikarya</taxon>
        <taxon>Ascomycota</taxon>
        <taxon>Pezizomycotina</taxon>
        <taxon>Eurotiomycetes</taxon>
        <taxon>Eurotiomycetidae</taxon>
        <taxon>Eurotiales</taxon>
        <taxon>Aspergillaceae</taxon>
        <taxon>Penicillium</taxon>
    </lineage>
</organism>